<comment type="caution">
    <text evidence="2">The sequence shown here is derived from an EMBL/GenBank/DDBJ whole genome shotgun (WGS) entry which is preliminary data.</text>
</comment>
<accession>A0A3E2GVH8</accession>
<keyword evidence="1" id="KW-1133">Transmembrane helix</keyword>
<proteinExistence type="predicted"/>
<keyword evidence="1" id="KW-0812">Transmembrane</keyword>
<reference evidence="2 3" key="1">
    <citation type="submission" date="2018-05" db="EMBL/GenBank/DDBJ databases">
        <title>Draft genome sequence of Scytalidium lignicola DSM 105466, a ubiquitous saprotrophic fungus.</title>
        <authorList>
            <person name="Buettner E."/>
            <person name="Gebauer A.M."/>
            <person name="Hofrichter M."/>
            <person name="Liers C."/>
            <person name="Kellner H."/>
        </authorList>
    </citation>
    <scope>NUCLEOTIDE SEQUENCE [LARGE SCALE GENOMIC DNA]</scope>
    <source>
        <strain evidence="2 3">DSM 105466</strain>
    </source>
</reference>
<evidence type="ECO:0000313" key="3">
    <source>
        <dbReference type="Proteomes" id="UP000258309"/>
    </source>
</evidence>
<keyword evidence="1" id="KW-0472">Membrane</keyword>
<gene>
    <name evidence="2" type="ORF">B7463_g11154</name>
</gene>
<feature type="non-terminal residue" evidence="2">
    <location>
        <position position="87"/>
    </location>
</feature>
<dbReference type="EMBL" id="NCSJ02000355">
    <property type="protein sequence ID" value="RFU25174.1"/>
    <property type="molecule type" value="Genomic_DNA"/>
</dbReference>
<sequence length="87" mass="8653">MALANNFGGSLGTLALALALALALGLSGSRCVALTLIGLVGLFQPGDNNPVVITLTLALTLALAPAPAPALVGPLPAKRLHNLTKTF</sequence>
<feature type="transmembrane region" description="Helical" evidence="1">
    <location>
        <begin position="51"/>
        <end position="72"/>
    </location>
</feature>
<evidence type="ECO:0000256" key="1">
    <source>
        <dbReference type="SAM" id="Phobius"/>
    </source>
</evidence>
<keyword evidence="3" id="KW-1185">Reference proteome</keyword>
<protein>
    <submittedName>
        <fullName evidence="2">Uncharacterized protein</fullName>
    </submittedName>
</protein>
<evidence type="ECO:0000313" key="2">
    <source>
        <dbReference type="EMBL" id="RFU25174.1"/>
    </source>
</evidence>
<name>A0A3E2GVH8_SCYLI</name>
<organism evidence="2 3">
    <name type="scientific">Scytalidium lignicola</name>
    <name type="common">Hyphomycete</name>
    <dbReference type="NCBI Taxonomy" id="5539"/>
    <lineage>
        <taxon>Eukaryota</taxon>
        <taxon>Fungi</taxon>
        <taxon>Dikarya</taxon>
        <taxon>Ascomycota</taxon>
        <taxon>Pezizomycotina</taxon>
        <taxon>Leotiomycetes</taxon>
        <taxon>Leotiomycetes incertae sedis</taxon>
        <taxon>Scytalidium</taxon>
    </lineage>
</organism>
<dbReference type="AlphaFoldDB" id="A0A3E2GVH8"/>
<feature type="non-terminal residue" evidence="2">
    <location>
        <position position="1"/>
    </location>
</feature>
<dbReference type="Proteomes" id="UP000258309">
    <property type="component" value="Unassembled WGS sequence"/>
</dbReference>